<feature type="signal peptide" evidence="1">
    <location>
        <begin position="1"/>
        <end position="26"/>
    </location>
</feature>
<dbReference type="InterPro" id="IPR025507">
    <property type="entry name" value="DUF4394"/>
</dbReference>
<keyword evidence="4" id="KW-1185">Reference proteome</keyword>
<dbReference type="RefSeq" id="WP_020647039.1">
    <property type="nucleotide sequence ID" value="NZ_QHHU01000006.1"/>
</dbReference>
<proteinExistence type="predicted"/>
<dbReference type="Pfam" id="PF14339">
    <property type="entry name" value="DUF4394"/>
    <property type="match status" value="1"/>
</dbReference>
<dbReference type="Proteomes" id="UP000286716">
    <property type="component" value="Unassembled WGS sequence"/>
</dbReference>
<evidence type="ECO:0000313" key="4">
    <source>
        <dbReference type="Proteomes" id="UP000286716"/>
    </source>
</evidence>
<evidence type="ECO:0000256" key="1">
    <source>
        <dbReference type="SAM" id="SignalP"/>
    </source>
</evidence>
<dbReference type="AlphaFoldDB" id="A0A428WZZ2"/>
<protein>
    <submittedName>
        <fullName evidence="3">DUF4394 domain-containing protein</fullName>
    </submittedName>
</protein>
<evidence type="ECO:0000259" key="2">
    <source>
        <dbReference type="Pfam" id="PF14339"/>
    </source>
</evidence>
<keyword evidence="1" id="KW-0732">Signal</keyword>
<evidence type="ECO:0000313" key="3">
    <source>
        <dbReference type="EMBL" id="RSM48648.1"/>
    </source>
</evidence>
<gene>
    <name evidence="3" type="ORF">DMA12_05810</name>
</gene>
<feature type="domain" description="DUF4394" evidence="2">
    <location>
        <begin position="49"/>
        <end position="286"/>
    </location>
</feature>
<dbReference type="EMBL" id="QHHU01000006">
    <property type="protein sequence ID" value="RSM48648.1"/>
    <property type="molecule type" value="Genomic_DNA"/>
</dbReference>
<feature type="chain" id="PRO_5019483440" evidence="1">
    <location>
        <begin position="27"/>
        <end position="296"/>
    </location>
</feature>
<accession>A0A428WZZ2</accession>
<dbReference type="OrthoDB" id="531718at2"/>
<organism evidence="3 4">
    <name type="scientific">Amycolatopsis balhimycina DSM 5908</name>
    <dbReference type="NCBI Taxonomy" id="1081091"/>
    <lineage>
        <taxon>Bacteria</taxon>
        <taxon>Bacillati</taxon>
        <taxon>Actinomycetota</taxon>
        <taxon>Actinomycetes</taxon>
        <taxon>Pseudonocardiales</taxon>
        <taxon>Pseudonocardiaceae</taxon>
        <taxon>Amycolatopsis</taxon>
    </lineage>
</organism>
<comment type="caution">
    <text evidence="3">The sequence shown here is derived from an EMBL/GenBank/DDBJ whole genome shotgun (WGS) entry which is preliminary data.</text>
</comment>
<reference evidence="3 4" key="1">
    <citation type="submission" date="2018-05" db="EMBL/GenBank/DDBJ databases">
        <title>Evolution of GPA BGCs.</title>
        <authorList>
            <person name="Waglechner N."/>
            <person name="Wright G.D."/>
        </authorList>
    </citation>
    <scope>NUCLEOTIDE SEQUENCE [LARGE SCALE GENOMIC DNA]</scope>
    <source>
        <strain evidence="3 4">DSM 5908</strain>
    </source>
</reference>
<sequence>MKTRLKRGIAAAAAVLAATTAVTIGAAGDSVAQATGLRAFGITGDGTLMATFTTDQPQVLNWVQTVMGLVGDKSLIGIDFRVQDGLLYGVGNAGGIYTISTPPPNPPVPTPVVAKKVSQLSVPLDGTTFGVDFNPAADRLRVISDNGQNLRHNLANNSTIADPYLTTPPVSGTTGGVTAAAYTNNDLDPGTGTTLFDLNTLTDQVVIQSPANNGTLAPTGALGVDAGLNAGLDIYSDLAGRKTVSNTAFAAVVPSGGSATLFSVNLLTGAAAVMPLGQFPLNITDVAIALDPDPNN</sequence>
<name>A0A428WZZ2_AMYBA</name>